<feature type="compositionally biased region" description="Basic and acidic residues" evidence="2">
    <location>
        <begin position="686"/>
        <end position="695"/>
    </location>
</feature>
<feature type="compositionally biased region" description="Polar residues" evidence="2">
    <location>
        <begin position="284"/>
        <end position="293"/>
    </location>
</feature>
<dbReference type="GO" id="GO:0005930">
    <property type="term" value="C:axoneme"/>
    <property type="evidence" value="ECO:0007669"/>
    <property type="project" value="UniProtKB-SubCell"/>
</dbReference>
<feature type="region of interest" description="Disordered" evidence="2">
    <location>
        <begin position="647"/>
        <end position="695"/>
    </location>
</feature>
<organism evidence="3">
    <name type="scientific">Dunaliella tertiolecta</name>
    <name type="common">Green alga</name>
    <dbReference type="NCBI Taxonomy" id="3047"/>
    <lineage>
        <taxon>Eukaryota</taxon>
        <taxon>Viridiplantae</taxon>
        <taxon>Chlorophyta</taxon>
        <taxon>core chlorophytes</taxon>
        <taxon>Chlorophyceae</taxon>
        <taxon>CS clade</taxon>
        <taxon>Chlamydomonadales</taxon>
        <taxon>Dunaliellaceae</taxon>
        <taxon>Dunaliella</taxon>
    </lineage>
</organism>
<dbReference type="GO" id="GO:0005096">
    <property type="term" value="F:GTPase activator activity"/>
    <property type="evidence" value="ECO:0007669"/>
    <property type="project" value="InterPro"/>
</dbReference>
<feature type="compositionally biased region" description="Basic residues" evidence="2">
    <location>
        <begin position="225"/>
        <end position="234"/>
    </location>
</feature>
<name>A0A7S3VKT1_DUNTE</name>
<reference evidence="3" key="1">
    <citation type="submission" date="2021-01" db="EMBL/GenBank/DDBJ databases">
        <authorList>
            <person name="Corre E."/>
            <person name="Pelletier E."/>
            <person name="Niang G."/>
            <person name="Scheremetjew M."/>
            <person name="Finn R."/>
            <person name="Kale V."/>
            <person name="Holt S."/>
            <person name="Cochrane G."/>
            <person name="Meng A."/>
            <person name="Brown T."/>
            <person name="Cohen L."/>
        </authorList>
    </citation>
    <scope>NUCLEOTIDE SEQUENCE</scope>
    <source>
        <strain evidence="3">CCMP1320</strain>
    </source>
</reference>
<dbReference type="InterPro" id="IPR027038">
    <property type="entry name" value="RanGap"/>
</dbReference>
<comment type="subcellular location">
    <subcellularLocation>
        <location evidence="1">Cytoplasm</location>
        <location evidence="1">Cytoskeleton</location>
        <location evidence="1">Cilium axoneme</location>
    </subcellularLocation>
</comment>
<dbReference type="PANTHER" id="PTHR24113">
    <property type="entry name" value="RAN GTPASE-ACTIVATING PROTEIN 1"/>
    <property type="match status" value="1"/>
</dbReference>
<gene>
    <name evidence="3" type="ORF">DTER00134_LOCUS7007</name>
</gene>
<dbReference type="GO" id="GO:0031267">
    <property type="term" value="F:small GTPase binding"/>
    <property type="evidence" value="ECO:0007669"/>
    <property type="project" value="TreeGrafter"/>
</dbReference>
<evidence type="ECO:0000256" key="2">
    <source>
        <dbReference type="SAM" id="MobiDB-lite"/>
    </source>
</evidence>
<evidence type="ECO:0000256" key="1">
    <source>
        <dbReference type="ARBA" id="ARBA00004430"/>
    </source>
</evidence>
<dbReference type="Gene3D" id="3.80.10.10">
    <property type="entry name" value="Ribonuclease Inhibitor"/>
    <property type="match status" value="1"/>
</dbReference>
<dbReference type="GO" id="GO:0048471">
    <property type="term" value="C:perinuclear region of cytoplasm"/>
    <property type="evidence" value="ECO:0007669"/>
    <property type="project" value="TreeGrafter"/>
</dbReference>
<dbReference type="AlphaFoldDB" id="A0A7S3VKT1"/>
<dbReference type="GO" id="GO:0006913">
    <property type="term" value="P:nucleocytoplasmic transport"/>
    <property type="evidence" value="ECO:0007669"/>
    <property type="project" value="TreeGrafter"/>
</dbReference>
<dbReference type="SUPFAM" id="SSF52047">
    <property type="entry name" value="RNI-like"/>
    <property type="match status" value="1"/>
</dbReference>
<dbReference type="SMART" id="SM00368">
    <property type="entry name" value="LRR_RI"/>
    <property type="match status" value="3"/>
</dbReference>
<accession>A0A7S3VKT1</accession>
<feature type="region of interest" description="Disordered" evidence="2">
    <location>
        <begin position="733"/>
        <end position="758"/>
    </location>
</feature>
<sequence length="896" mass="98591">MSQSNFSVDSGPCNALARSRKSVAQAKNLLRREWQKERAATFQARVQEEHERLVHIFVGPDGLKPSAWPRLPHQLALVAERNVRRQDKLEQERYELEIWSMPDVLNAAIQYLQASGPQEERGPVSPKRRTTSLSWGWRHGLSLRHTDTMTSKQRRTAMDVVNSIVAGKLRLKNRSSSTGISLDDMDYERVRNVAAGYKDKVKKTAAAKAGSEPRRESRGSGKSPRSFKFRSPRRKSSEGIESYAEAHASSPKDAQDKTQAGGRPRTPEPFTRPSFGSRGMPSFDGSSRGSHAGSSIRRIQGSKQRRVEDMGPLAMAYQQATKKAGASFNQAIAEALCDSDPSCELRITGAVLNAVASTALAEVLMTCHHLTTIQFTRTVLNHAALEILLPAARTLKLKSLLFLSSNFTPECCPLLVTAFSRPTESLAVPASEWWLSLRHIDLGGNPLGDQGFAALLPVLPQLQALKSLNLRQTGLTDWSSPQVEGLLRTMSRLHSLDLAQNQLGQLVGRALAASLAACSQLEALDLSWNPLGSSVQHIGWALIAPRFKGCYRLKSLSLAGCDLEAEDHMALAAFLRFGMPDVPLEKLDLSHVALVGVSAQCLLRQLNRLLPPILQQPEPEPAEAAAPPASILQKSVAAFASKTAVHPKQAWPSESAPGGSAGQGPVRPQTAPRRRRKLTEQQQLEEEFRKEVERELRPPSLTQATLMGCRVELDGGTAPKARMKATTFPPNLCHGGDASGQRAHAHTASKSGAGPLDTRARKRLSFGRSGDELPPLQHYRLDLGVERPDRIILQMLVEQELDARQHRLMCWYDMALDGRVIRKNGRDVVPFDVLYEGWRCEGSIPRSGLLELGVACLPEGASPWWLNNRLQFNAVHLLNKRSELATKKRAGQSVQV</sequence>
<dbReference type="InterPro" id="IPR001611">
    <property type="entry name" value="Leu-rich_rpt"/>
</dbReference>
<dbReference type="InterPro" id="IPR032675">
    <property type="entry name" value="LRR_dom_sf"/>
</dbReference>
<dbReference type="Pfam" id="PF13516">
    <property type="entry name" value="LRR_6"/>
    <property type="match status" value="1"/>
</dbReference>
<dbReference type="PANTHER" id="PTHR24113:SF15">
    <property type="entry name" value="NACHT DOMAIN-CONTAINING PROTEIN"/>
    <property type="match status" value="1"/>
</dbReference>
<evidence type="ECO:0000313" key="3">
    <source>
        <dbReference type="EMBL" id="CAE0491934.1"/>
    </source>
</evidence>
<dbReference type="GO" id="GO:0005829">
    <property type="term" value="C:cytosol"/>
    <property type="evidence" value="ECO:0007669"/>
    <property type="project" value="TreeGrafter"/>
</dbReference>
<proteinExistence type="predicted"/>
<protein>
    <submittedName>
        <fullName evidence="3">Uncharacterized protein</fullName>
    </submittedName>
</protein>
<feature type="region of interest" description="Disordered" evidence="2">
    <location>
        <begin position="200"/>
        <end position="307"/>
    </location>
</feature>
<dbReference type="EMBL" id="HBIP01012348">
    <property type="protein sequence ID" value="CAE0491934.1"/>
    <property type="molecule type" value="Transcribed_RNA"/>
</dbReference>
<dbReference type="GO" id="GO:0005634">
    <property type="term" value="C:nucleus"/>
    <property type="evidence" value="ECO:0007669"/>
    <property type="project" value="TreeGrafter"/>
</dbReference>